<dbReference type="RefSeq" id="WP_274492234.1">
    <property type="nucleotide sequence ID" value="NZ_CP118166.1"/>
</dbReference>
<evidence type="ECO:0000313" key="3">
    <source>
        <dbReference type="EMBL" id="WDI30432.1"/>
    </source>
</evidence>
<dbReference type="GO" id="GO:0016787">
    <property type="term" value="F:hydrolase activity"/>
    <property type="evidence" value="ECO:0007669"/>
    <property type="project" value="UniProtKB-KW"/>
</dbReference>
<dbReference type="PANTHER" id="PTHR11614">
    <property type="entry name" value="PHOSPHOLIPASE-RELATED"/>
    <property type="match status" value="1"/>
</dbReference>
<evidence type="ECO:0000256" key="1">
    <source>
        <dbReference type="SAM" id="SignalP"/>
    </source>
</evidence>
<name>A0AAF0CG87_9PROT</name>
<dbReference type="Pfam" id="PF12146">
    <property type="entry name" value="Hydrolase_4"/>
    <property type="match status" value="1"/>
</dbReference>
<dbReference type="AlphaFoldDB" id="A0AAF0CG87"/>
<feature type="chain" id="PRO_5042297814" evidence="1">
    <location>
        <begin position="25"/>
        <end position="307"/>
    </location>
</feature>
<evidence type="ECO:0000259" key="2">
    <source>
        <dbReference type="Pfam" id="PF12146"/>
    </source>
</evidence>
<dbReference type="InterPro" id="IPR051044">
    <property type="entry name" value="MAG_DAG_Lipase"/>
</dbReference>
<keyword evidence="4" id="KW-1185">Reference proteome</keyword>
<feature type="domain" description="Serine aminopeptidase S33" evidence="2">
    <location>
        <begin position="62"/>
        <end position="292"/>
    </location>
</feature>
<organism evidence="3 4">
    <name type="scientific">Hyphococcus flavus</name>
    <dbReference type="NCBI Taxonomy" id="1866326"/>
    <lineage>
        <taxon>Bacteria</taxon>
        <taxon>Pseudomonadati</taxon>
        <taxon>Pseudomonadota</taxon>
        <taxon>Alphaproteobacteria</taxon>
        <taxon>Parvularculales</taxon>
        <taxon>Parvularculaceae</taxon>
        <taxon>Hyphococcus</taxon>
    </lineage>
</organism>
<dbReference type="EMBL" id="CP118166">
    <property type="protein sequence ID" value="WDI30432.1"/>
    <property type="molecule type" value="Genomic_DNA"/>
</dbReference>
<gene>
    <name evidence="3" type="ORF">PUV54_10730</name>
</gene>
<dbReference type="Gene3D" id="3.40.50.1820">
    <property type="entry name" value="alpha/beta hydrolase"/>
    <property type="match status" value="1"/>
</dbReference>
<dbReference type="KEGG" id="hfl:PUV54_10730"/>
<keyword evidence="3" id="KW-0378">Hydrolase</keyword>
<dbReference type="Proteomes" id="UP001214043">
    <property type="component" value="Chromosome"/>
</dbReference>
<reference evidence="3" key="1">
    <citation type="submission" date="2023-02" db="EMBL/GenBank/DDBJ databases">
        <title>Genome sequence of Hyphococcus flavus.</title>
        <authorList>
            <person name="Rong J.-C."/>
            <person name="Zhao Q."/>
            <person name="Yi M."/>
            <person name="Wu J.-Y."/>
        </authorList>
    </citation>
    <scope>NUCLEOTIDE SEQUENCE</scope>
    <source>
        <strain evidence="3">MCCC 1K03223</strain>
    </source>
</reference>
<sequence length="307" mass="33746">MQNQNSMFSIHSFIQLLLAFLLSACVSFPEAPSASVTPSFEDDIFISIDGARLGLQRWEAENPTAIIVALHGMNDYSYAFNGPAAWWAANHNISTYAIDQRGFGRSPNFGHWPGEETLIADLRAALAAARRKHPKVPLYAMGHSMGAGVIIAASAESSLDAEGLILAAPGVWNVPAPYRLAANVAATFTPGKTLTGERADRQATDNIPILREMAADPLMIKETRLDAVVGVTRVMGSAYSEAKKIDARVLYLMGEKDEIIPLNAMEKTAMRLSGDVTFRRYPQGWHLLFRDLQSEKVWRDVASWVKR</sequence>
<dbReference type="InterPro" id="IPR022742">
    <property type="entry name" value="Hydrolase_4"/>
</dbReference>
<proteinExistence type="predicted"/>
<dbReference type="InterPro" id="IPR029058">
    <property type="entry name" value="AB_hydrolase_fold"/>
</dbReference>
<protein>
    <submittedName>
        <fullName evidence="3">Alpha/beta fold hydrolase</fullName>
    </submittedName>
</protein>
<dbReference type="SUPFAM" id="SSF53474">
    <property type="entry name" value="alpha/beta-Hydrolases"/>
    <property type="match status" value="1"/>
</dbReference>
<feature type="signal peptide" evidence="1">
    <location>
        <begin position="1"/>
        <end position="24"/>
    </location>
</feature>
<dbReference type="InterPro" id="IPR000073">
    <property type="entry name" value="AB_hydrolase_1"/>
</dbReference>
<evidence type="ECO:0000313" key="4">
    <source>
        <dbReference type="Proteomes" id="UP001214043"/>
    </source>
</evidence>
<accession>A0AAF0CG87</accession>
<dbReference type="PRINTS" id="PR00111">
    <property type="entry name" value="ABHYDROLASE"/>
</dbReference>
<keyword evidence="1" id="KW-0732">Signal</keyword>